<dbReference type="EMBL" id="JABSTR010000008">
    <property type="protein sequence ID" value="KAH9377908.1"/>
    <property type="molecule type" value="Genomic_DNA"/>
</dbReference>
<reference evidence="1 2" key="1">
    <citation type="journal article" date="2020" name="Cell">
        <title>Large-Scale Comparative Analyses of Tick Genomes Elucidate Their Genetic Diversity and Vector Capacities.</title>
        <authorList>
            <consortium name="Tick Genome and Microbiome Consortium (TIGMIC)"/>
            <person name="Jia N."/>
            <person name="Wang J."/>
            <person name="Shi W."/>
            <person name="Du L."/>
            <person name="Sun Y."/>
            <person name="Zhan W."/>
            <person name="Jiang J.F."/>
            <person name="Wang Q."/>
            <person name="Zhang B."/>
            <person name="Ji P."/>
            <person name="Bell-Sakyi L."/>
            <person name="Cui X.M."/>
            <person name="Yuan T.T."/>
            <person name="Jiang B.G."/>
            <person name="Yang W.F."/>
            <person name="Lam T.T."/>
            <person name="Chang Q.C."/>
            <person name="Ding S.J."/>
            <person name="Wang X.J."/>
            <person name="Zhu J.G."/>
            <person name="Ruan X.D."/>
            <person name="Zhao L."/>
            <person name="Wei J.T."/>
            <person name="Ye R.Z."/>
            <person name="Que T.C."/>
            <person name="Du C.H."/>
            <person name="Zhou Y.H."/>
            <person name="Cheng J.X."/>
            <person name="Dai P.F."/>
            <person name="Guo W.B."/>
            <person name="Han X.H."/>
            <person name="Huang E.J."/>
            <person name="Li L.F."/>
            <person name="Wei W."/>
            <person name="Gao Y.C."/>
            <person name="Liu J.Z."/>
            <person name="Shao H.Z."/>
            <person name="Wang X."/>
            <person name="Wang C.C."/>
            <person name="Yang T.C."/>
            <person name="Huo Q.B."/>
            <person name="Li W."/>
            <person name="Chen H.Y."/>
            <person name="Chen S.E."/>
            <person name="Zhou L.G."/>
            <person name="Ni X.B."/>
            <person name="Tian J.H."/>
            <person name="Sheng Y."/>
            <person name="Liu T."/>
            <person name="Pan Y.S."/>
            <person name="Xia L.Y."/>
            <person name="Li J."/>
            <person name="Zhao F."/>
            <person name="Cao W.C."/>
        </authorList>
    </citation>
    <scope>NUCLEOTIDE SEQUENCE [LARGE SCALE GENOMIC DNA]</scope>
    <source>
        <strain evidence="1">HaeL-2018</strain>
    </source>
</reference>
<evidence type="ECO:0000313" key="1">
    <source>
        <dbReference type="EMBL" id="KAH9377908.1"/>
    </source>
</evidence>
<protein>
    <submittedName>
        <fullName evidence="1">Uncharacterized protein</fullName>
    </submittedName>
</protein>
<dbReference type="Proteomes" id="UP000821853">
    <property type="component" value="Unassembled WGS sequence"/>
</dbReference>
<sequence>MRRRQVPGNPRFSKAFLGKLGGEKKAKSQHILEVDNPLAQGPNLLPNDGVNCGRKIRSWNLREVKEMHRLVVPANLRISPAFFSKVAPSLHQVFSLLTDQSNTAHSTHDESLLEYVWAMQELYERAGQEAAGTIKVARACRQCHSHFRLYLRGQSFLKLEALAQEARVVQADLLAELAYRLPPRPQESLELGCT</sequence>
<evidence type="ECO:0000313" key="2">
    <source>
        <dbReference type="Proteomes" id="UP000821853"/>
    </source>
</evidence>
<organism evidence="1 2">
    <name type="scientific">Haemaphysalis longicornis</name>
    <name type="common">Bush tick</name>
    <dbReference type="NCBI Taxonomy" id="44386"/>
    <lineage>
        <taxon>Eukaryota</taxon>
        <taxon>Metazoa</taxon>
        <taxon>Ecdysozoa</taxon>
        <taxon>Arthropoda</taxon>
        <taxon>Chelicerata</taxon>
        <taxon>Arachnida</taxon>
        <taxon>Acari</taxon>
        <taxon>Parasitiformes</taxon>
        <taxon>Ixodida</taxon>
        <taxon>Ixodoidea</taxon>
        <taxon>Ixodidae</taxon>
        <taxon>Haemaphysalinae</taxon>
        <taxon>Haemaphysalis</taxon>
    </lineage>
</organism>
<name>A0A9J6GUI2_HAELO</name>
<dbReference type="VEuPathDB" id="VectorBase:HLOH_044535"/>
<proteinExistence type="predicted"/>
<comment type="caution">
    <text evidence="1">The sequence shown here is derived from an EMBL/GenBank/DDBJ whole genome shotgun (WGS) entry which is preliminary data.</text>
</comment>
<dbReference type="AlphaFoldDB" id="A0A9J6GUI2"/>
<gene>
    <name evidence="1" type="ORF">HPB48_006921</name>
</gene>
<keyword evidence="2" id="KW-1185">Reference proteome</keyword>
<accession>A0A9J6GUI2</accession>